<comment type="similarity">
    <text evidence="2">Belongs to the major facilitator superfamily. Monocarboxylate porter (TC 2.A.1.13) family.</text>
</comment>
<dbReference type="Proteomes" id="UP000184383">
    <property type="component" value="Unassembled WGS sequence"/>
</dbReference>
<keyword evidence="7" id="KW-1185">Reference proteome</keyword>
<feature type="transmembrane region" description="Helical" evidence="4">
    <location>
        <begin position="212"/>
        <end position="230"/>
    </location>
</feature>
<feature type="transmembrane region" description="Helical" evidence="4">
    <location>
        <begin position="20"/>
        <end position="39"/>
    </location>
</feature>
<feature type="domain" description="Major facilitator superfamily (MFS) profile" evidence="5">
    <location>
        <begin position="211"/>
        <end position="395"/>
    </location>
</feature>
<dbReference type="Gene3D" id="1.20.1250.20">
    <property type="entry name" value="MFS general substrate transporter like domains"/>
    <property type="match status" value="1"/>
</dbReference>
<name>A0A1L9RJ66_ASPWE</name>
<dbReference type="RefSeq" id="XP_040688641.1">
    <property type="nucleotide sequence ID" value="XM_040838456.1"/>
</dbReference>
<gene>
    <name evidence="6" type="ORF">ASPWEDRAFT_59467</name>
</gene>
<feature type="transmembrane region" description="Helical" evidence="4">
    <location>
        <begin position="242"/>
        <end position="263"/>
    </location>
</feature>
<evidence type="ECO:0000256" key="2">
    <source>
        <dbReference type="ARBA" id="ARBA00006727"/>
    </source>
</evidence>
<sequence length="395" mass="42069">MAVSSSNPEPLTMGNSTKEFSTRSVIVLVGAFFANFCTLGFQDAFGVFQEYYSHPLLLLGGFGTCFAIFMASLCNRLYEFILSQGALLGASNAFLLCPPMAIVSRLFDKHRGAAIGTAVTGASIGGIVWPLMLDQLLNKNGVSLGWALRTVGFTMLSLCIFIILVTRMPQGMRDDTHDTIQAPGQEKNAPNQGPEANEIAQGNVKITKNPTFYVLCIGFSIACFGIYTPSNFVSTYAVDRGLSASLSFYLVSILNGASFVGRLTTGLLVDRFGNFNLLFMNTVLSGIISMCWTKATTLAGIIIFTLAYGFSSGSFYGCQIPCAVQLAPPGSQGAALGLILAAPAISSLVGPPISGYLVKHGYLDVSMYAGATLLAGALLILYARFRQAREVFAKV</sequence>
<feature type="transmembrane region" description="Helical" evidence="4">
    <location>
        <begin position="144"/>
        <end position="165"/>
    </location>
</feature>
<accession>A0A1L9RJ66</accession>
<dbReference type="PANTHER" id="PTHR11360:SF250">
    <property type="entry name" value="MFS-TYPE TRANSPORTER AFUA_1G00970"/>
    <property type="match status" value="1"/>
</dbReference>
<dbReference type="OrthoDB" id="6499973at2759"/>
<dbReference type="InterPro" id="IPR020846">
    <property type="entry name" value="MFS_dom"/>
</dbReference>
<keyword evidence="4" id="KW-1133">Transmembrane helix</keyword>
<feature type="transmembrane region" description="Helical" evidence="4">
    <location>
        <begin position="365"/>
        <end position="385"/>
    </location>
</feature>
<feature type="transmembrane region" description="Helical" evidence="4">
    <location>
        <begin position="51"/>
        <end position="71"/>
    </location>
</feature>
<dbReference type="GeneID" id="63754304"/>
<evidence type="ECO:0000313" key="7">
    <source>
        <dbReference type="Proteomes" id="UP000184383"/>
    </source>
</evidence>
<dbReference type="InterPro" id="IPR011701">
    <property type="entry name" value="MFS"/>
</dbReference>
<dbReference type="Pfam" id="PF07690">
    <property type="entry name" value="MFS_1"/>
    <property type="match status" value="1"/>
</dbReference>
<feature type="transmembrane region" description="Helical" evidence="4">
    <location>
        <begin position="77"/>
        <end position="101"/>
    </location>
</feature>
<feature type="transmembrane region" description="Helical" evidence="4">
    <location>
        <begin position="334"/>
        <end position="353"/>
    </location>
</feature>
<dbReference type="InterPro" id="IPR050327">
    <property type="entry name" value="Proton-linked_MCT"/>
</dbReference>
<evidence type="ECO:0000259" key="5">
    <source>
        <dbReference type="PROSITE" id="PS50850"/>
    </source>
</evidence>
<evidence type="ECO:0000256" key="3">
    <source>
        <dbReference type="SAM" id="MobiDB-lite"/>
    </source>
</evidence>
<dbReference type="GO" id="GO:0016020">
    <property type="term" value="C:membrane"/>
    <property type="evidence" value="ECO:0007669"/>
    <property type="project" value="UniProtKB-SubCell"/>
</dbReference>
<dbReference type="InterPro" id="IPR036259">
    <property type="entry name" value="MFS_trans_sf"/>
</dbReference>
<evidence type="ECO:0000313" key="6">
    <source>
        <dbReference type="EMBL" id="OJJ34965.1"/>
    </source>
</evidence>
<proteinExistence type="inferred from homology"/>
<dbReference type="PROSITE" id="PS50850">
    <property type="entry name" value="MFS"/>
    <property type="match status" value="1"/>
</dbReference>
<feature type="region of interest" description="Disordered" evidence="3">
    <location>
        <begin position="175"/>
        <end position="196"/>
    </location>
</feature>
<dbReference type="VEuPathDB" id="FungiDB:ASPWEDRAFT_59467"/>
<feature type="transmembrane region" description="Helical" evidence="4">
    <location>
        <begin position="113"/>
        <end position="132"/>
    </location>
</feature>
<keyword evidence="4" id="KW-0812">Transmembrane</keyword>
<evidence type="ECO:0000256" key="4">
    <source>
        <dbReference type="SAM" id="Phobius"/>
    </source>
</evidence>
<evidence type="ECO:0000256" key="1">
    <source>
        <dbReference type="ARBA" id="ARBA00004141"/>
    </source>
</evidence>
<dbReference type="EMBL" id="KV878212">
    <property type="protein sequence ID" value="OJJ34965.1"/>
    <property type="molecule type" value="Genomic_DNA"/>
</dbReference>
<organism evidence="6 7">
    <name type="scientific">Aspergillus wentii DTO 134E9</name>
    <dbReference type="NCBI Taxonomy" id="1073089"/>
    <lineage>
        <taxon>Eukaryota</taxon>
        <taxon>Fungi</taxon>
        <taxon>Dikarya</taxon>
        <taxon>Ascomycota</taxon>
        <taxon>Pezizomycotina</taxon>
        <taxon>Eurotiomycetes</taxon>
        <taxon>Eurotiomycetidae</taxon>
        <taxon>Eurotiales</taxon>
        <taxon>Aspergillaceae</taxon>
        <taxon>Aspergillus</taxon>
        <taxon>Aspergillus subgen. Cremei</taxon>
    </lineage>
</organism>
<dbReference type="PANTHER" id="PTHR11360">
    <property type="entry name" value="MONOCARBOXYLATE TRANSPORTER"/>
    <property type="match status" value="1"/>
</dbReference>
<dbReference type="AlphaFoldDB" id="A0A1L9RJ66"/>
<protein>
    <recommendedName>
        <fullName evidence="5">Major facilitator superfamily (MFS) profile domain-containing protein</fullName>
    </recommendedName>
</protein>
<dbReference type="SUPFAM" id="SSF103473">
    <property type="entry name" value="MFS general substrate transporter"/>
    <property type="match status" value="1"/>
</dbReference>
<comment type="subcellular location">
    <subcellularLocation>
        <location evidence="1">Membrane</location>
        <topology evidence="1">Multi-pass membrane protein</topology>
    </subcellularLocation>
</comment>
<dbReference type="GO" id="GO:0022857">
    <property type="term" value="F:transmembrane transporter activity"/>
    <property type="evidence" value="ECO:0007669"/>
    <property type="project" value="InterPro"/>
</dbReference>
<keyword evidence="4" id="KW-0472">Membrane</keyword>
<reference evidence="7" key="1">
    <citation type="journal article" date="2017" name="Genome Biol.">
        <title>Comparative genomics reveals high biological diversity and specific adaptations in the industrially and medically important fungal genus Aspergillus.</title>
        <authorList>
            <person name="de Vries R.P."/>
            <person name="Riley R."/>
            <person name="Wiebenga A."/>
            <person name="Aguilar-Osorio G."/>
            <person name="Amillis S."/>
            <person name="Uchima C.A."/>
            <person name="Anderluh G."/>
            <person name="Asadollahi M."/>
            <person name="Askin M."/>
            <person name="Barry K."/>
            <person name="Battaglia E."/>
            <person name="Bayram O."/>
            <person name="Benocci T."/>
            <person name="Braus-Stromeyer S.A."/>
            <person name="Caldana C."/>
            <person name="Canovas D."/>
            <person name="Cerqueira G.C."/>
            <person name="Chen F."/>
            <person name="Chen W."/>
            <person name="Choi C."/>
            <person name="Clum A."/>
            <person name="Dos Santos R.A."/>
            <person name="Damasio A.R."/>
            <person name="Diallinas G."/>
            <person name="Emri T."/>
            <person name="Fekete E."/>
            <person name="Flipphi M."/>
            <person name="Freyberg S."/>
            <person name="Gallo A."/>
            <person name="Gournas C."/>
            <person name="Habgood R."/>
            <person name="Hainaut M."/>
            <person name="Harispe M.L."/>
            <person name="Henrissat B."/>
            <person name="Hilden K.S."/>
            <person name="Hope R."/>
            <person name="Hossain A."/>
            <person name="Karabika E."/>
            <person name="Karaffa L."/>
            <person name="Karanyi Z."/>
            <person name="Krasevec N."/>
            <person name="Kuo A."/>
            <person name="Kusch H."/>
            <person name="LaButti K."/>
            <person name="Lagendijk E.L."/>
            <person name="Lapidus A."/>
            <person name="Levasseur A."/>
            <person name="Lindquist E."/>
            <person name="Lipzen A."/>
            <person name="Logrieco A.F."/>
            <person name="MacCabe A."/>
            <person name="Maekelae M.R."/>
            <person name="Malavazi I."/>
            <person name="Melin P."/>
            <person name="Meyer V."/>
            <person name="Mielnichuk N."/>
            <person name="Miskei M."/>
            <person name="Molnar A.P."/>
            <person name="Mule G."/>
            <person name="Ngan C.Y."/>
            <person name="Orejas M."/>
            <person name="Orosz E."/>
            <person name="Ouedraogo J.P."/>
            <person name="Overkamp K.M."/>
            <person name="Park H.-S."/>
            <person name="Perrone G."/>
            <person name="Piumi F."/>
            <person name="Punt P.J."/>
            <person name="Ram A.F."/>
            <person name="Ramon A."/>
            <person name="Rauscher S."/>
            <person name="Record E."/>
            <person name="Riano-Pachon D.M."/>
            <person name="Robert V."/>
            <person name="Roehrig J."/>
            <person name="Ruller R."/>
            <person name="Salamov A."/>
            <person name="Salih N.S."/>
            <person name="Samson R.A."/>
            <person name="Sandor E."/>
            <person name="Sanguinetti M."/>
            <person name="Schuetze T."/>
            <person name="Sepcic K."/>
            <person name="Shelest E."/>
            <person name="Sherlock G."/>
            <person name="Sophianopoulou V."/>
            <person name="Squina F.M."/>
            <person name="Sun H."/>
            <person name="Susca A."/>
            <person name="Todd R.B."/>
            <person name="Tsang A."/>
            <person name="Unkles S.E."/>
            <person name="van de Wiele N."/>
            <person name="van Rossen-Uffink D."/>
            <person name="Oliveira J.V."/>
            <person name="Vesth T.C."/>
            <person name="Visser J."/>
            <person name="Yu J.-H."/>
            <person name="Zhou M."/>
            <person name="Andersen M.R."/>
            <person name="Archer D.B."/>
            <person name="Baker S.E."/>
            <person name="Benoit I."/>
            <person name="Brakhage A.A."/>
            <person name="Braus G.H."/>
            <person name="Fischer R."/>
            <person name="Frisvad J.C."/>
            <person name="Goldman G.H."/>
            <person name="Houbraken J."/>
            <person name="Oakley B."/>
            <person name="Pocsi I."/>
            <person name="Scazzocchio C."/>
            <person name="Seiboth B."/>
            <person name="vanKuyk P.A."/>
            <person name="Wortman J."/>
            <person name="Dyer P.S."/>
            <person name="Grigoriev I.V."/>
        </authorList>
    </citation>
    <scope>NUCLEOTIDE SEQUENCE [LARGE SCALE GENOMIC DNA]</scope>
    <source>
        <strain evidence="7">DTO 134E9</strain>
    </source>
</reference>